<evidence type="ECO:0000256" key="7">
    <source>
        <dbReference type="ARBA" id="ARBA00023159"/>
    </source>
</evidence>
<evidence type="ECO:0000259" key="12">
    <source>
        <dbReference type="Pfam" id="PF15269"/>
    </source>
</evidence>
<feature type="compositionally biased region" description="Basic and acidic residues" evidence="11">
    <location>
        <begin position="625"/>
        <end position="638"/>
    </location>
</feature>
<dbReference type="AlphaFoldDB" id="A0ABD0XQ53"/>
<evidence type="ECO:0000256" key="9">
    <source>
        <dbReference type="ARBA" id="ARBA00023242"/>
    </source>
</evidence>
<comment type="subcellular location">
    <subcellularLocation>
        <location evidence="1">Nucleus</location>
    </subcellularLocation>
</comment>
<evidence type="ECO:0000256" key="3">
    <source>
        <dbReference type="ARBA" id="ARBA00022771"/>
    </source>
</evidence>
<keyword evidence="2" id="KW-0479">Metal-binding</keyword>
<feature type="region of interest" description="Disordered" evidence="11">
    <location>
        <begin position="615"/>
        <end position="681"/>
    </location>
</feature>
<evidence type="ECO:0000256" key="11">
    <source>
        <dbReference type="SAM" id="MobiDB-lite"/>
    </source>
</evidence>
<evidence type="ECO:0000256" key="6">
    <source>
        <dbReference type="ARBA" id="ARBA00023015"/>
    </source>
</evidence>
<feature type="compositionally biased region" description="Basic and acidic residues" evidence="11">
    <location>
        <begin position="661"/>
        <end position="671"/>
    </location>
</feature>
<keyword evidence="3" id="KW-0863">Zinc-finger</keyword>
<dbReference type="GO" id="GO:0005634">
    <property type="term" value="C:nucleus"/>
    <property type="evidence" value="ECO:0007669"/>
    <property type="project" value="UniProtKB-SubCell"/>
</dbReference>
<keyword evidence="5" id="KW-0862">Zinc</keyword>
<feature type="region of interest" description="Disordered" evidence="11">
    <location>
        <begin position="394"/>
        <end position="509"/>
    </location>
</feature>
<feature type="domain" description="Zinc finger protein 750-like zinc finger" evidence="12">
    <location>
        <begin position="5"/>
        <end position="58"/>
    </location>
</feature>
<feature type="compositionally biased region" description="Acidic residues" evidence="11">
    <location>
        <begin position="444"/>
        <end position="465"/>
    </location>
</feature>
<sequence>MEAVQARKPKRPHYIPRPPGKPYKYQCFQCPFTCNEKSHLFNHMKYNLCKNSISLVSQKSAHAGRQSKVQGPTASDLSPSNPKENSGPVPNERVLMTSESNRQPEKKREEKNEREEECGSPISKDADNLMKPESKDLKDAKAPTGSSAFSPVAANRETPEGGLKSPTRQSEETPQTPPTPPLQNPAFGWGPMGAAGMPLKPLPPHIVQEYTTYLFPDRHPALHPLYPPYFFPGTHHLPAPNAQPFQSSILDPPQRLVIPQPMNPSHPSLLSSYPYRYGPPLPYGLYRPPDHLLPAPLPLPGSRYLPLDLYCPGPGLSMGPRDYDVYLHPRLQRHSMTAEEVTGQEEQSRDKPTRLSPMSGCSASGSPDRPSPPHPYPQRDSTEAPHYTVLGELERASVQPETAVPALQSIRSDEDKEETSQLGTSQEAGITADTAAQNTSGSDECNDSSSEQEENDGDAESEDDPAPLNLSKRDQEASEFHTGRDHHPDPEEYLPLNLSLRASSGSPDRCSKMAALRGFQHGCGSDPSSKMAASEQEFLRLQPSNVFPAMDASVPTHIDKEPSDQQRQTAALALCQLAGSSSGSGDGSPVPLALTDSGVSCNRLCSLTLIREEAKDRTPSCAKEVQQEKKVQDEERSVARGLKRAAKGETQKTAPQRPPKRTREAQDDGRGRALRKRTRCC</sequence>
<evidence type="ECO:0000256" key="10">
    <source>
        <dbReference type="ARBA" id="ARBA00040216"/>
    </source>
</evidence>
<keyword evidence="9" id="KW-0539">Nucleus</keyword>
<dbReference type="PANTHER" id="PTHR14678:SF1">
    <property type="entry name" value="ZINC FINGER PROTEIN 750"/>
    <property type="match status" value="1"/>
</dbReference>
<dbReference type="InterPro" id="IPR039064">
    <property type="entry name" value="ZNF750_Znf"/>
</dbReference>
<dbReference type="GO" id="GO:0008270">
    <property type="term" value="F:zinc ion binding"/>
    <property type="evidence" value="ECO:0007669"/>
    <property type="project" value="UniProtKB-KW"/>
</dbReference>
<comment type="caution">
    <text evidence="13">The sequence shown here is derived from an EMBL/GenBank/DDBJ whole genome shotgun (WGS) entry which is preliminary data.</text>
</comment>
<keyword evidence="6" id="KW-0805">Transcription regulation</keyword>
<dbReference type="PANTHER" id="PTHR14678">
    <property type="entry name" value="PROLINE-RICH PROTEIN 35-RELATED"/>
    <property type="match status" value="1"/>
</dbReference>
<evidence type="ECO:0000313" key="13">
    <source>
        <dbReference type="EMBL" id="KAL0993546.1"/>
    </source>
</evidence>
<evidence type="ECO:0000313" key="14">
    <source>
        <dbReference type="Proteomes" id="UP001557470"/>
    </source>
</evidence>
<feature type="compositionally biased region" description="Basic and acidic residues" evidence="11">
    <location>
        <begin position="471"/>
        <end position="490"/>
    </location>
</feature>
<keyword evidence="4" id="KW-0221">Differentiation</keyword>
<proteinExistence type="predicted"/>
<evidence type="ECO:0000256" key="5">
    <source>
        <dbReference type="ARBA" id="ARBA00022833"/>
    </source>
</evidence>
<dbReference type="GO" id="GO:0030154">
    <property type="term" value="P:cell differentiation"/>
    <property type="evidence" value="ECO:0007669"/>
    <property type="project" value="UniProtKB-KW"/>
</dbReference>
<feature type="compositionally biased region" description="Basic residues" evidence="11">
    <location>
        <begin position="672"/>
        <end position="681"/>
    </location>
</feature>
<feature type="compositionally biased region" description="Polar residues" evidence="11">
    <location>
        <begin position="420"/>
        <end position="443"/>
    </location>
</feature>
<dbReference type="Proteomes" id="UP001557470">
    <property type="component" value="Unassembled WGS sequence"/>
</dbReference>
<evidence type="ECO:0000256" key="2">
    <source>
        <dbReference type="ARBA" id="ARBA00022723"/>
    </source>
</evidence>
<protein>
    <recommendedName>
        <fullName evidence="10">Zinc finger protein 750</fullName>
    </recommendedName>
</protein>
<feature type="region of interest" description="Disordered" evidence="11">
    <location>
        <begin position="60"/>
        <end position="192"/>
    </location>
</feature>
<feature type="compositionally biased region" description="Basic and acidic residues" evidence="11">
    <location>
        <begin position="102"/>
        <end position="114"/>
    </location>
</feature>
<feature type="compositionally biased region" description="Basic and acidic residues" evidence="11">
    <location>
        <begin position="124"/>
        <end position="141"/>
    </location>
</feature>
<keyword evidence="8" id="KW-0804">Transcription</keyword>
<dbReference type="EMBL" id="JAGEUA010000003">
    <property type="protein sequence ID" value="KAL0993546.1"/>
    <property type="molecule type" value="Genomic_DNA"/>
</dbReference>
<dbReference type="InterPro" id="IPR039363">
    <property type="entry name" value="ZNF750"/>
</dbReference>
<evidence type="ECO:0000256" key="8">
    <source>
        <dbReference type="ARBA" id="ARBA00023163"/>
    </source>
</evidence>
<keyword evidence="7" id="KW-0010">Activator</keyword>
<feature type="region of interest" description="Disordered" evidence="11">
    <location>
        <begin position="335"/>
        <end position="382"/>
    </location>
</feature>
<keyword evidence="14" id="KW-1185">Reference proteome</keyword>
<reference evidence="13 14" key="1">
    <citation type="submission" date="2024-06" db="EMBL/GenBank/DDBJ databases">
        <authorList>
            <person name="Pan Q."/>
            <person name="Wen M."/>
            <person name="Jouanno E."/>
            <person name="Zahm M."/>
            <person name="Klopp C."/>
            <person name="Cabau C."/>
            <person name="Louis A."/>
            <person name="Berthelot C."/>
            <person name="Parey E."/>
            <person name="Roest Crollius H."/>
            <person name="Montfort J."/>
            <person name="Robinson-Rechavi M."/>
            <person name="Bouchez O."/>
            <person name="Lampietro C."/>
            <person name="Lopez Roques C."/>
            <person name="Donnadieu C."/>
            <person name="Postlethwait J."/>
            <person name="Bobe J."/>
            <person name="Verreycken H."/>
            <person name="Guiguen Y."/>
        </authorList>
    </citation>
    <scope>NUCLEOTIDE SEQUENCE [LARGE SCALE GENOMIC DNA]</scope>
    <source>
        <strain evidence="13">Up_M1</strain>
        <tissue evidence="13">Testis</tissue>
    </source>
</reference>
<feature type="compositionally biased region" description="Polar residues" evidence="11">
    <location>
        <begin position="67"/>
        <end position="84"/>
    </location>
</feature>
<evidence type="ECO:0000256" key="1">
    <source>
        <dbReference type="ARBA" id="ARBA00004123"/>
    </source>
</evidence>
<dbReference type="Pfam" id="PF15269">
    <property type="entry name" value="zf-C2H2_7"/>
    <property type="match status" value="1"/>
</dbReference>
<organism evidence="13 14">
    <name type="scientific">Umbra pygmaea</name>
    <name type="common">Eastern mudminnow</name>
    <dbReference type="NCBI Taxonomy" id="75934"/>
    <lineage>
        <taxon>Eukaryota</taxon>
        <taxon>Metazoa</taxon>
        <taxon>Chordata</taxon>
        <taxon>Craniata</taxon>
        <taxon>Vertebrata</taxon>
        <taxon>Euteleostomi</taxon>
        <taxon>Actinopterygii</taxon>
        <taxon>Neopterygii</taxon>
        <taxon>Teleostei</taxon>
        <taxon>Protacanthopterygii</taxon>
        <taxon>Esociformes</taxon>
        <taxon>Umbridae</taxon>
        <taxon>Umbra</taxon>
    </lineage>
</organism>
<accession>A0ABD0XQ53</accession>
<name>A0ABD0XQ53_UMBPY</name>
<evidence type="ECO:0000256" key="4">
    <source>
        <dbReference type="ARBA" id="ARBA00022782"/>
    </source>
</evidence>
<gene>
    <name evidence="13" type="ORF">UPYG_G00109530</name>
</gene>